<evidence type="ECO:0000256" key="12">
    <source>
        <dbReference type="ARBA" id="ARBA00023170"/>
    </source>
</evidence>
<comment type="caution">
    <text evidence="18">The sequence shown here is derived from an EMBL/GenBank/DDBJ whole genome shotgun (WGS) entry which is preliminary data.</text>
</comment>
<dbReference type="Gene3D" id="1.10.510.10">
    <property type="entry name" value="Transferase(Phosphotransferase) domain 1"/>
    <property type="match status" value="1"/>
</dbReference>
<keyword evidence="7" id="KW-0547">Nucleotide-binding</keyword>
<gene>
    <name evidence="18" type="ORF">PVL29_012338</name>
</gene>
<dbReference type="PANTHER" id="PTHR27002">
    <property type="entry name" value="RECEPTOR-LIKE SERINE/THREONINE-PROTEIN KINASE SD1-8"/>
    <property type="match status" value="1"/>
</dbReference>
<evidence type="ECO:0000256" key="7">
    <source>
        <dbReference type="ARBA" id="ARBA00022741"/>
    </source>
</evidence>
<dbReference type="Gene3D" id="3.30.430.20">
    <property type="entry name" value="Gnk2 domain, C-X8-C-X2-C motif"/>
    <property type="match status" value="2"/>
</dbReference>
<comment type="subcellular location">
    <subcellularLocation>
        <location evidence="1">Membrane</location>
        <topology evidence="1">Single-pass membrane protein</topology>
    </subcellularLocation>
</comment>
<evidence type="ECO:0000256" key="5">
    <source>
        <dbReference type="ARBA" id="ARBA00022729"/>
    </source>
</evidence>
<feature type="signal peptide" evidence="15">
    <location>
        <begin position="1"/>
        <end position="17"/>
    </location>
</feature>
<keyword evidence="5 15" id="KW-0732">Signal</keyword>
<evidence type="ECO:0000256" key="11">
    <source>
        <dbReference type="ARBA" id="ARBA00023136"/>
    </source>
</evidence>
<feature type="domain" description="Gnk2-homologous" evidence="17">
    <location>
        <begin position="115"/>
        <end position="222"/>
    </location>
</feature>
<dbReference type="PROSITE" id="PS50011">
    <property type="entry name" value="PROTEIN_KINASE_DOM"/>
    <property type="match status" value="1"/>
</dbReference>
<dbReference type="AlphaFoldDB" id="A0AA39DLV9"/>
<evidence type="ECO:0000256" key="10">
    <source>
        <dbReference type="ARBA" id="ARBA00022989"/>
    </source>
</evidence>
<feature type="chain" id="PRO_5041374906" evidence="15">
    <location>
        <begin position="18"/>
        <end position="658"/>
    </location>
</feature>
<evidence type="ECO:0000256" key="14">
    <source>
        <dbReference type="SAM" id="Phobius"/>
    </source>
</evidence>
<feature type="compositionally biased region" description="Polar residues" evidence="13">
    <location>
        <begin position="639"/>
        <end position="658"/>
    </location>
</feature>
<dbReference type="InterPro" id="IPR001245">
    <property type="entry name" value="Ser-Thr/Tyr_kinase_cat_dom"/>
</dbReference>
<evidence type="ECO:0000256" key="13">
    <source>
        <dbReference type="SAM" id="MobiDB-lite"/>
    </source>
</evidence>
<dbReference type="InterPro" id="IPR002902">
    <property type="entry name" value="GNK2"/>
</dbReference>
<dbReference type="PROSITE" id="PS51473">
    <property type="entry name" value="GNK2"/>
    <property type="match status" value="1"/>
</dbReference>
<keyword evidence="4 14" id="KW-0812">Transmembrane</keyword>
<dbReference type="Gene3D" id="3.30.200.20">
    <property type="entry name" value="Phosphorylase Kinase, domain 1"/>
    <property type="match status" value="2"/>
</dbReference>
<evidence type="ECO:0000256" key="3">
    <source>
        <dbReference type="ARBA" id="ARBA00022679"/>
    </source>
</evidence>
<dbReference type="Proteomes" id="UP001168098">
    <property type="component" value="Unassembled WGS sequence"/>
</dbReference>
<evidence type="ECO:0000313" key="19">
    <source>
        <dbReference type="Proteomes" id="UP001168098"/>
    </source>
</evidence>
<dbReference type="InterPro" id="IPR000719">
    <property type="entry name" value="Prot_kinase_dom"/>
</dbReference>
<keyword evidence="6" id="KW-0677">Repeat</keyword>
<proteinExistence type="predicted"/>
<dbReference type="EMBL" id="JARBHA010000010">
    <property type="protein sequence ID" value="KAJ9689588.1"/>
    <property type="molecule type" value="Genomic_DNA"/>
</dbReference>
<keyword evidence="19" id="KW-1185">Reference proteome</keyword>
<feature type="region of interest" description="Disordered" evidence="13">
    <location>
        <begin position="620"/>
        <end position="658"/>
    </location>
</feature>
<evidence type="ECO:0000256" key="2">
    <source>
        <dbReference type="ARBA" id="ARBA00022527"/>
    </source>
</evidence>
<evidence type="ECO:0000256" key="15">
    <source>
        <dbReference type="SAM" id="SignalP"/>
    </source>
</evidence>
<evidence type="ECO:0000256" key="9">
    <source>
        <dbReference type="ARBA" id="ARBA00022840"/>
    </source>
</evidence>
<dbReference type="Pfam" id="PF07714">
    <property type="entry name" value="PK_Tyr_Ser-Thr"/>
    <property type="match status" value="1"/>
</dbReference>
<dbReference type="InterPro" id="IPR011009">
    <property type="entry name" value="Kinase-like_dom_sf"/>
</dbReference>
<evidence type="ECO:0000256" key="6">
    <source>
        <dbReference type="ARBA" id="ARBA00022737"/>
    </source>
</evidence>
<dbReference type="GO" id="GO:0005524">
    <property type="term" value="F:ATP binding"/>
    <property type="evidence" value="ECO:0007669"/>
    <property type="project" value="UniProtKB-KW"/>
</dbReference>
<evidence type="ECO:0000256" key="4">
    <source>
        <dbReference type="ARBA" id="ARBA00022692"/>
    </source>
</evidence>
<dbReference type="SUPFAM" id="SSF56112">
    <property type="entry name" value="Protein kinase-like (PK-like)"/>
    <property type="match status" value="1"/>
</dbReference>
<keyword evidence="8" id="KW-0418">Kinase</keyword>
<dbReference type="CDD" id="cd23509">
    <property type="entry name" value="Gnk2-like"/>
    <property type="match status" value="2"/>
</dbReference>
<keyword evidence="9" id="KW-0067">ATP-binding</keyword>
<protein>
    <submittedName>
        <fullName evidence="18">Uncharacterized protein</fullName>
    </submittedName>
</protein>
<dbReference type="FunFam" id="1.10.510.10:FF:001697">
    <property type="entry name" value="Uncharacterized protein"/>
    <property type="match status" value="1"/>
</dbReference>
<dbReference type="GO" id="GO:0005886">
    <property type="term" value="C:plasma membrane"/>
    <property type="evidence" value="ECO:0007669"/>
    <property type="project" value="TreeGrafter"/>
</dbReference>
<evidence type="ECO:0000256" key="1">
    <source>
        <dbReference type="ARBA" id="ARBA00004167"/>
    </source>
</evidence>
<evidence type="ECO:0000313" key="18">
    <source>
        <dbReference type="EMBL" id="KAJ9689588.1"/>
    </source>
</evidence>
<keyword evidence="11 14" id="KW-0472">Membrane</keyword>
<evidence type="ECO:0000259" key="16">
    <source>
        <dbReference type="PROSITE" id="PS50011"/>
    </source>
</evidence>
<reference evidence="18 19" key="1">
    <citation type="journal article" date="2023" name="BMC Biotechnol.">
        <title>Vitis rotundifolia cv Carlos genome sequencing.</title>
        <authorList>
            <person name="Huff M."/>
            <person name="Hulse-Kemp A."/>
            <person name="Scheffler B."/>
            <person name="Youngblood R."/>
            <person name="Simpson S."/>
            <person name="Babiker E."/>
            <person name="Staton M."/>
        </authorList>
    </citation>
    <scope>NUCLEOTIDE SEQUENCE [LARGE SCALE GENOMIC DNA]</scope>
    <source>
        <tissue evidence="18">Leaf</tissue>
    </source>
</reference>
<dbReference type="GO" id="GO:0004674">
    <property type="term" value="F:protein serine/threonine kinase activity"/>
    <property type="evidence" value="ECO:0007669"/>
    <property type="project" value="UniProtKB-KW"/>
</dbReference>
<feature type="domain" description="Protein kinase" evidence="16">
    <location>
        <begin position="321"/>
        <end position="629"/>
    </location>
</feature>
<organism evidence="18 19">
    <name type="scientific">Vitis rotundifolia</name>
    <name type="common">Muscadine grape</name>
    <dbReference type="NCBI Taxonomy" id="103349"/>
    <lineage>
        <taxon>Eukaryota</taxon>
        <taxon>Viridiplantae</taxon>
        <taxon>Streptophyta</taxon>
        <taxon>Embryophyta</taxon>
        <taxon>Tracheophyta</taxon>
        <taxon>Spermatophyta</taxon>
        <taxon>Magnoliopsida</taxon>
        <taxon>eudicotyledons</taxon>
        <taxon>Gunneridae</taxon>
        <taxon>Pentapetalae</taxon>
        <taxon>rosids</taxon>
        <taxon>Vitales</taxon>
        <taxon>Vitaceae</taxon>
        <taxon>Viteae</taxon>
        <taxon>Vitis</taxon>
    </lineage>
</organism>
<name>A0AA39DLV9_VITRO</name>
<keyword evidence="3" id="KW-0808">Transferase</keyword>
<keyword evidence="10 14" id="KW-1133">Transmembrane helix</keyword>
<dbReference type="PANTHER" id="PTHR27002:SF123">
    <property type="entry name" value="CYSTEINE-RICH RECEPTOR-LIKE PROTEIN KINASE 45"/>
    <property type="match status" value="1"/>
</dbReference>
<evidence type="ECO:0000256" key="8">
    <source>
        <dbReference type="ARBA" id="ARBA00022777"/>
    </source>
</evidence>
<feature type="transmembrane region" description="Helical" evidence="14">
    <location>
        <begin position="234"/>
        <end position="258"/>
    </location>
</feature>
<keyword evidence="2" id="KW-0723">Serine/threonine-protein kinase</keyword>
<dbReference type="Pfam" id="PF01657">
    <property type="entry name" value="Stress-antifung"/>
    <property type="match status" value="2"/>
</dbReference>
<accession>A0AA39DLV9</accession>
<evidence type="ECO:0000259" key="17">
    <source>
        <dbReference type="PROSITE" id="PS51473"/>
    </source>
</evidence>
<keyword evidence="12" id="KW-0675">Receptor</keyword>
<dbReference type="InterPro" id="IPR038408">
    <property type="entry name" value="GNK2_sf"/>
</dbReference>
<sequence length="658" mass="73355">MLLLLPSLVLLLTPVTADPLDKVCSNKTYTPNSPFENNLKGLPRSLSSNTHLTGFNSASVGSNTNQVHGRALCRGDVASKDCKNCVENASQEIMKVCKSEEAIIWYEFFQVQYSYQMFNSNSLKKNVSDPGHFYSVLKDLMGNLTNDAAFDHAKLMFAVGETKLSRNLTIYGLVQCTRDQPGGFCSNFLMSACGDLSGCCKTHEGGTILSRSCNMRFEVHRFYKVPTVNGEWKMWMLVLVICIPIFALAVLISSCILYRWGRKGTQNGMPIKMESPTYQHTLLHDLVTPATVAMIQEGSLLGPQELPFMDLATVKAATDNFSDSNKLGQGGFGTVFKVTPLLVKWPSWLSFIGLDAFFLMCKNSNGAFQGVLPNGNEITVKRLSRKSWQGAEEFKNEIILIAKLQHRNLVRLLGCGIEGDEKLLIDEFMPNKSLDIFIFDEEKESQLNWETRHNIINGIARGLLYLHEDSRLKIIHRDLKPSSVLLDHDMVAKISDFGMARIFCEKQNAANTRRIYAMEGIFSVKSDVFSFGVVLLEIISGKRNSAFYLTQLAPTLLAYAWRLWNEGKELEFVDSLLTESCPAEEILRCVHIGLLCVQEDPADRPTMSSVVVLLESKSVSLPEPKQPAFSVGRGVRFDQSPSSNPSTNQLTVSSISPR</sequence>